<feature type="domain" description="VOC" evidence="1">
    <location>
        <begin position="2"/>
        <end position="119"/>
    </location>
</feature>
<accession>A0A1M7I6X0</accession>
<sequence length="121" mass="13233">MSPDYVLLYVDNPAASGEFYADLLNVQPVETSPTFVLFVLPSGLKLGLWSRHTAEPTVQAFAGGSELAFAVPDRSVVNDMYADWSARGLAIAQRPVAMDFGFTFVALDRDGHRLRVLALEN</sequence>
<dbReference type="AlphaFoldDB" id="A0A1M7I6X0"/>
<dbReference type="Gene3D" id="3.30.720.110">
    <property type="match status" value="1"/>
</dbReference>
<dbReference type="InterPro" id="IPR026275">
    <property type="entry name" value="Glyoxalase/dOase/EhpR"/>
</dbReference>
<proteinExistence type="predicted"/>
<name>A0A1M7I6X0_9BURK</name>
<dbReference type="OrthoDB" id="9806945at2"/>
<keyword evidence="2" id="KW-0560">Oxidoreductase</keyword>
<dbReference type="InterPro" id="IPR029068">
    <property type="entry name" value="Glyas_Bleomycin-R_OHBP_Dase"/>
</dbReference>
<dbReference type="InterPro" id="IPR004360">
    <property type="entry name" value="Glyas_Fos-R_dOase_dom"/>
</dbReference>
<evidence type="ECO:0000313" key="3">
    <source>
        <dbReference type="Proteomes" id="UP000184339"/>
    </source>
</evidence>
<dbReference type="SUPFAM" id="SSF54593">
    <property type="entry name" value="Glyoxalase/Bleomycin resistance protein/Dihydroxybiphenyl dioxygenase"/>
    <property type="match status" value="1"/>
</dbReference>
<reference evidence="3" key="1">
    <citation type="submission" date="2016-11" db="EMBL/GenBank/DDBJ databases">
        <authorList>
            <person name="Varghese N."/>
            <person name="Submissions S."/>
        </authorList>
    </citation>
    <scope>NUCLEOTIDE SEQUENCE [LARGE SCALE GENOMIC DNA]</scope>
    <source>
        <strain evidence="3">Sac-22</strain>
    </source>
</reference>
<dbReference type="Proteomes" id="UP000184339">
    <property type="component" value="Unassembled WGS sequence"/>
</dbReference>
<dbReference type="GO" id="GO:0051213">
    <property type="term" value="F:dioxygenase activity"/>
    <property type="evidence" value="ECO:0007669"/>
    <property type="project" value="UniProtKB-KW"/>
</dbReference>
<protein>
    <submittedName>
        <fullName evidence="2">Catechol 2,3-dioxygenase</fullName>
    </submittedName>
</protein>
<dbReference type="EMBL" id="FRCX01000001">
    <property type="protein sequence ID" value="SHM36521.1"/>
    <property type="molecule type" value="Genomic_DNA"/>
</dbReference>
<evidence type="ECO:0000259" key="1">
    <source>
        <dbReference type="PROSITE" id="PS51819"/>
    </source>
</evidence>
<dbReference type="InterPro" id="IPR037523">
    <property type="entry name" value="VOC_core"/>
</dbReference>
<keyword evidence="3" id="KW-1185">Reference proteome</keyword>
<evidence type="ECO:0000313" key="2">
    <source>
        <dbReference type="EMBL" id="SHM36521.1"/>
    </source>
</evidence>
<dbReference type="RefSeq" id="WP_072780923.1">
    <property type="nucleotide sequence ID" value="NZ_FRCX01000001.1"/>
</dbReference>
<dbReference type="PROSITE" id="PS51819">
    <property type="entry name" value="VOC"/>
    <property type="match status" value="1"/>
</dbReference>
<dbReference type="Pfam" id="PF00903">
    <property type="entry name" value="Glyoxalase"/>
    <property type="match status" value="1"/>
</dbReference>
<gene>
    <name evidence="2" type="ORF">SAMN05192549_101413</name>
</gene>
<organism evidence="2 3">
    <name type="scientific">Duganella sacchari</name>
    <dbReference type="NCBI Taxonomy" id="551987"/>
    <lineage>
        <taxon>Bacteria</taxon>
        <taxon>Pseudomonadati</taxon>
        <taxon>Pseudomonadota</taxon>
        <taxon>Betaproteobacteria</taxon>
        <taxon>Burkholderiales</taxon>
        <taxon>Oxalobacteraceae</taxon>
        <taxon>Telluria group</taxon>
        <taxon>Duganella</taxon>
    </lineage>
</organism>
<dbReference type="Gene3D" id="3.30.720.120">
    <property type="match status" value="1"/>
</dbReference>
<dbReference type="STRING" id="551987.SAMN05192549_101413"/>
<keyword evidence="2" id="KW-0223">Dioxygenase</keyword>
<dbReference type="PIRSF" id="PIRSF039020">
    <property type="entry name" value="EhpR"/>
    <property type="match status" value="1"/>
</dbReference>